<dbReference type="GO" id="GO:0005886">
    <property type="term" value="C:plasma membrane"/>
    <property type="evidence" value="ECO:0007669"/>
    <property type="project" value="TreeGrafter"/>
</dbReference>
<reference evidence="6 7" key="1">
    <citation type="journal article" date="2009" name="PLoS Genet.">
        <title>Adaptations to submarine hydrothermal environments exemplified by the genome of Nautilia profundicola.</title>
        <authorList>
            <person name="Campbell B.J."/>
            <person name="Smith J.L."/>
            <person name="Hanson T.E."/>
            <person name="Klotz M.G."/>
            <person name="Stein L.Y."/>
            <person name="Lee C.K."/>
            <person name="Wu D."/>
            <person name="Robinson J.M."/>
            <person name="Khouri H.M."/>
            <person name="Eisen J.A."/>
            <person name="Cary S.C."/>
        </authorList>
    </citation>
    <scope>NUCLEOTIDE SEQUENCE [LARGE SCALE GENOMIC DNA]</scope>
    <source>
        <strain evidence="7">ATCC BAA-1463 / DSM 18972 / AmH</strain>
    </source>
</reference>
<feature type="transmembrane region" description="Helical" evidence="5">
    <location>
        <begin position="212"/>
        <end position="239"/>
    </location>
</feature>
<dbReference type="OrthoDB" id="9778499at2"/>
<comment type="subcellular location">
    <subcellularLocation>
        <location evidence="1">Membrane</location>
        <topology evidence="1">Multi-pass membrane protein</topology>
    </subcellularLocation>
</comment>
<evidence type="ECO:0000256" key="3">
    <source>
        <dbReference type="ARBA" id="ARBA00022989"/>
    </source>
</evidence>
<sequence length="279" mass="31901">MNQTFMLILTLFAPIIGGFVYGVERIVKARMQSRVGPPLMQPFYDFFKLMDKRPMMVHSLHAVMGIMYFVASWFALLVLFMGNDLLVAVFFHVIAVLALTIGAFSVRSPYSVIGAMRELMHMISYEPLMVLMVVGFYQVVGSFNLKDILSYEGIPLLQLPVVFVAFVLAIPMMLHKSPFDVAEAHQEIVGGPEIEYSGPFYEAVYTGKWIEYVYVFFFVFLFGGSHYWLGALLVLFVFLFVNALDNATARLDFRRMVKFSWFVLIPISALNIIFLALWR</sequence>
<feature type="transmembrane region" description="Helical" evidence="5">
    <location>
        <begin position="6"/>
        <end position="23"/>
    </location>
</feature>
<dbReference type="HOGENOM" id="CLU_015134_0_2_7"/>
<dbReference type="PANTHER" id="PTHR43359">
    <property type="entry name" value="FORMATE HYDROGENLYASE SUBUNIT 4"/>
    <property type="match status" value="1"/>
</dbReference>
<evidence type="ECO:0000256" key="5">
    <source>
        <dbReference type="SAM" id="Phobius"/>
    </source>
</evidence>
<dbReference type="AlphaFoldDB" id="B9L8T9"/>
<feature type="transmembrane region" description="Helical" evidence="5">
    <location>
        <begin position="127"/>
        <end position="145"/>
    </location>
</feature>
<protein>
    <submittedName>
        <fullName evidence="6">EchB</fullName>
    </submittedName>
</protein>
<feature type="transmembrane region" description="Helical" evidence="5">
    <location>
        <begin position="60"/>
        <end position="80"/>
    </location>
</feature>
<name>B9L8T9_NAUPA</name>
<keyword evidence="3 5" id="KW-1133">Transmembrane helix</keyword>
<keyword evidence="2 5" id="KW-0812">Transmembrane</keyword>
<dbReference type="RefSeq" id="WP_015902689.1">
    <property type="nucleotide sequence ID" value="NC_012115.1"/>
</dbReference>
<keyword evidence="7" id="KW-1185">Reference proteome</keyword>
<evidence type="ECO:0000256" key="1">
    <source>
        <dbReference type="ARBA" id="ARBA00004141"/>
    </source>
</evidence>
<evidence type="ECO:0000256" key="4">
    <source>
        <dbReference type="ARBA" id="ARBA00023136"/>
    </source>
</evidence>
<organism evidence="6 7">
    <name type="scientific">Nautilia profundicola (strain ATCC BAA-1463 / DSM 18972 / AmH)</name>
    <dbReference type="NCBI Taxonomy" id="598659"/>
    <lineage>
        <taxon>Bacteria</taxon>
        <taxon>Pseudomonadati</taxon>
        <taxon>Campylobacterota</taxon>
        <taxon>Epsilonproteobacteria</taxon>
        <taxon>Nautiliales</taxon>
        <taxon>Nautiliaceae</taxon>
        <taxon>Nautilia</taxon>
    </lineage>
</organism>
<keyword evidence="4 5" id="KW-0472">Membrane</keyword>
<feature type="transmembrane region" description="Helical" evidence="5">
    <location>
        <begin position="86"/>
        <end position="106"/>
    </location>
</feature>
<evidence type="ECO:0000313" key="7">
    <source>
        <dbReference type="Proteomes" id="UP000000448"/>
    </source>
</evidence>
<dbReference type="Pfam" id="PF00146">
    <property type="entry name" value="NADHdh"/>
    <property type="match status" value="1"/>
</dbReference>
<dbReference type="InterPro" id="IPR001694">
    <property type="entry name" value="NADH_UbQ_OxRdtase_su1/FPO"/>
</dbReference>
<evidence type="ECO:0000256" key="2">
    <source>
        <dbReference type="ARBA" id="ARBA00022692"/>
    </source>
</evidence>
<accession>B9L8T9</accession>
<proteinExistence type="predicted"/>
<dbReference type="KEGG" id="nam:NAMH_0631"/>
<dbReference type="eggNOG" id="COG0650">
    <property type="taxonomic scope" value="Bacteria"/>
</dbReference>
<dbReference type="PANTHER" id="PTHR43359:SF1">
    <property type="entry name" value="FORMATE HYDROGENLYASE SUBUNIT 4-RELATED"/>
    <property type="match status" value="1"/>
</dbReference>
<feature type="transmembrane region" description="Helical" evidence="5">
    <location>
        <begin position="259"/>
        <end position="278"/>
    </location>
</feature>
<gene>
    <name evidence="6" type="ordered locus">NAMH_0631</name>
</gene>
<dbReference type="STRING" id="598659.NAMH_0631"/>
<dbReference type="EMBL" id="CP001279">
    <property type="protein sequence ID" value="ACM93637.1"/>
    <property type="molecule type" value="Genomic_DNA"/>
</dbReference>
<evidence type="ECO:0000313" key="6">
    <source>
        <dbReference type="EMBL" id="ACM93637.1"/>
    </source>
</evidence>
<dbReference type="Proteomes" id="UP000000448">
    <property type="component" value="Chromosome"/>
</dbReference>
<dbReference type="InterPro" id="IPR052561">
    <property type="entry name" value="ComplexI_Subunit1"/>
</dbReference>
<feature type="transmembrane region" description="Helical" evidence="5">
    <location>
        <begin position="157"/>
        <end position="174"/>
    </location>
</feature>